<proteinExistence type="predicted"/>
<organism evidence="2">
    <name type="scientific">freshwater metagenome</name>
    <dbReference type="NCBI Taxonomy" id="449393"/>
    <lineage>
        <taxon>unclassified sequences</taxon>
        <taxon>metagenomes</taxon>
        <taxon>ecological metagenomes</taxon>
    </lineage>
</organism>
<comment type="caution">
    <text evidence="2">The sequence shown here is derived from an EMBL/GenBank/DDBJ whole genome shotgun (WGS) entry which is preliminary data.</text>
</comment>
<dbReference type="Pfam" id="PF03713">
    <property type="entry name" value="DUF305"/>
    <property type="match status" value="1"/>
</dbReference>
<sequence length="170" mass="18603">MKKIVLLIISALLISGCATTPEANSEFSAADLNFAEEMIPHHEQAVLMSDIALTNSTSDEVLALARDIKAAQAPEIEQMSAWEGVRPSTHMGHMMDGMLSDEQIQELRDSEGATFDRLFLEGMIAHHEGAIKMAQKVTTSANKEVAALAAAIIKAQEKEIAFMKELIKFY</sequence>
<dbReference type="EMBL" id="JNSK01000165">
    <property type="protein sequence ID" value="KGA13521.1"/>
    <property type="molecule type" value="Genomic_DNA"/>
</dbReference>
<protein>
    <recommendedName>
        <fullName evidence="1">DUF305 domain-containing protein</fullName>
    </recommendedName>
</protein>
<name>A0A094QGR5_9ZZZZ</name>
<dbReference type="InterPro" id="IPR012347">
    <property type="entry name" value="Ferritin-like"/>
</dbReference>
<evidence type="ECO:0000259" key="1">
    <source>
        <dbReference type="Pfam" id="PF03713"/>
    </source>
</evidence>
<evidence type="ECO:0000313" key="2">
    <source>
        <dbReference type="EMBL" id="KGA13521.1"/>
    </source>
</evidence>
<dbReference type="PANTHER" id="PTHR36933">
    <property type="entry name" value="SLL0788 PROTEIN"/>
    <property type="match status" value="1"/>
</dbReference>
<dbReference type="PROSITE" id="PS51257">
    <property type="entry name" value="PROKAR_LIPOPROTEIN"/>
    <property type="match status" value="1"/>
</dbReference>
<dbReference type="PANTHER" id="PTHR36933:SF1">
    <property type="entry name" value="SLL0788 PROTEIN"/>
    <property type="match status" value="1"/>
</dbReference>
<dbReference type="InterPro" id="IPR005183">
    <property type="entry name" value="DUF305_CopM-like"/>
</dbReference>
<feature type="domain" description="DUF305" evidence="1">
    <location>
        <begin position="31"/>
        <end position="166"/>
    </location>
</feature>
<dbReference type="Gene3D" id="1.20.1260.10">
    <property type="match status" value="1"/>
</dbReference>
<accession>A0A094QGR5</accession>
<dbReference type="AlphaFoldDB" id="A0A094QGR5"/>
<reference evidence="2" key="1">
    <citation type="submission" date="2014-05" db="EMBL/GenBank/DDBJ databases">
        <title>Key roles for freshwater Actinobacteria revealed by deep metagenomic sequencing.</title>
        <authorList>
            <person name="Ghai R."/>
            <person name="Mizuno C.M."/>
            <person name="Picazo A."/>
            <person name="Camacho A."/>
            <person name="Rodriguez-Valera F."/>
        </authorList>
    </citation>
    <scope>NUCLEOTIDE SEQUENCE</scope>
</reference>
<gene>
    <name evidence="2" type="ORF">GM50_22130</name>
</gene>